<keyword evidence="3" id="KW-1185">Reference proteome</keyword>
<accession>A0AA88E6N8</accession>
<feature type="compositionally biased region" description="Basic and acidic residues" evidence="1">
    <location>
        <begin position="1"/>
        <end position="51"/>
    </location>
</feature>
<dbReference type="AlphaFoldDB" id="A0AA88E6N8"/>
<gene>
    <name evidence="2" type="ORF">TIFTF001_038127</name>
</gene>
<comment type="caution">
    <text evidence="2">The sequence shown here is derived from an EMBL/GenBank/DDBJ whole genome shotgun (WGS) entry which is preliminary data.</text>
</comment>
<feature type="region of interest" description="Disordered" evidence="1">
    <location>
        <begin position="1"/>
        <end position="100"/>
    </location>
</feature>
<sequence length="247" mass="28909">MYKEEGEEGEAKENEENKDENGKGKEEEKKDEAAKEKEEEKKDEQAKGEEKETNDEEAAMKQDNEERKDEEAAKEQENINDQIPKQKRSKHSRLGKKRFGPVIESGSATLAPTKMVKVNALPRGLSDEPHKENLEQFRVWIKKELLKKPPQGKRPAIAKYETLDKPHDLESMVVENKSWFYELATSPVWLWDEHINIALYYLRKKIMHFPELLQRKVLAKLDLLNWTIAVYDSLNSESPHNEKFEKH</sequence>
<evidence type="ECO:0000313" key="3">
    <source>
        <dbReference type="Proteomes" id="UP001187192"/>
    </source>
</evidence>
<feature type="compositionally biased region" description="Basic residues" evidence="1">
    <location>
        <begin position="85"/>
        <end position="99"/>
    </location>
</feature>
<reference evidence="2" key="1">
    <citation type="submission" date="2023-07" db="EMBL/GenBank/DDBJ databases">
        <title>draft genome sequence of fig (Ficus carica).</title>
        <authorList>
            <person name="Takahashi T."/>
            <person name="Nishimura K."/>
        </authorList>
    </citation>
    <scope>NUCLEOTIDE SEQUENCE</scope>
</reference>
<dbReference type="Proteomes" id="UP001187192">
    <property type="component" value="Unassembled WGS sequence"/>
</dbReference>
<organism evidence="2 3">
    <name type="scientific">Ficus carica</name>
    <name type="common">Common fig</name>
    <dbReference type="NCBI Taxonomy" id="3494"/>
    <lineage>
        <taxon>Eukaryota</taxon>
        <taxon>Viridiplantae</taxon>
        <taxon>Streptophyta</taxon>
        <taxon>Embryophyta</taxon>
        <taxon>Tracheophyta</taxon>
        <taxon>Spermatophyta</taxon>
        <taxon>Magnoliopsida</taxon>
        <taxon>eudicotyledons</taxon>
        <taxon>Gunneridae</taxon>
        <taxon>Pentapetalae</taxon>
        <taxon>rosids</taxon>
        <taxon>fabids</taxon>
        <taxon>Rosales</taxon>
        <taxon>Moraceae</taxon>
        <taxon>Ficeae</taxon>
        <taxon>Ficus</taxon>
    </lineage>
</organism>
<feature type="compositionally biased region" description="Basic and acidic residues" evidence="1">
    <location>
        <begin position="58"/>
        <end position="77"/>
    </location>
</feature>
<name>A0AA88E6N8_FICCA</name>
<protein>
    <submittedName>
        <fullName evidence="2">Uncharacterized protein</fullName>
    </submittedName>
</protein>
<proteinExistence type="predicted"/>
<dbReference type="EMBL" id="BTGU01000765">
    <property type="protein sequence ID" value="GMN69077.1"/>
    <property type="molecule type" value="Genomic_DNA"/>
</dbReference>
<evidence type="ECO:0000313" key="2">
    <source>
        <dbReference type="EMBL" id="GMN69077.1"/>
    </source>
</evidence>
<evidence type="ECO:0000256" key="1">
    <source>
        <dbReference type="SAM" id="MobiDB-lite"/>
    </source>
</evidence>